<dbReference type="PRINTS" id="PR00095">
    <property type="entry name" value="ANTSNTHASEI"/>
</dbReference>
<accession>A0AAF1K7G0</accession>
<comment type="cofactor">
    <cofactor evidence="1">
        <name>Mg(2+)</name>
        <dbReference type="ChEBI" id="CHEBI:18420"/>
    </cofactor>
</comment>
<evidence type="ECO:0000256" key="2">
    <source>
        <dbReference type="ARBA" id="ARBA00022723"/>
    </source>
</evidence>
<gene>
    <name evidence="6" type="ORF">PR017_20100</name>
</gene>
<proteinExistence type="predicted"/>
<dbReference type="SUPFAM" id="SSF56322">
    <property type="entry name" value="ADC synthase"/>
    <property type="match status" value="1"/>
</dbReference>
<dbReference type="Pfam" id="PF00425">
    <property type="entry name" value="Chorismate_bind"/>
    <property type="match status" value="1"/>
</dbReference>
<sequence>MTLITSGIAQPGTTRMVPLTVDVFTAAGALARAVDGSVSHVPERRQDGTGAEPQPYILYEKAGEIVFAAGCATEIRLDRAGLHLTTPAGSRTEPLTDRPLHQVRAMVASVLSHDKGEQLRIFGWAAFELSYLLQSLPIGDHAGTLLYLVLPQHEARIRAGEAKIVVSDPDIADLWEAALREARLEEPAKIVQVDEISDTSGYVDAARGAIRSIDGIRLRKVILSRRVSVSQDIDLVASYQMLRRHNTPARSFLLRLGGIAAAGVSPGAIIEVSATGAIAAQPLAGTRAWTGQSKRDAALREELLCDPKEIYEHALSVKLAQDEIAEVSEPGTVFVEDFMDVVARGSVQHLASRVRGQLRKDASCWDAFGSVFPAVTASGIPKRDACREIGLREDTPRGLYSGAVLSIDSQGGLDAALVLRSVYQAGGTTWLRAGAGLVSQSDPERELEETREKMRSVSRFLVARAGSVA</sequence>
<keyword evidence="7" id="KW-1185">Reference proteome</keyword>
<dbReference type="GO" id="GO:0016833">
    <property type="term" value="F:oxo-acid-lyase activity"/>
    <property type="evidence" value="ECO:0007669"/>
    <property type="project" value="InterPro"/>
</dbReference>
<dbReference type="GO" id="GO:0043904">
    <property type="term" value="F:isochorismate pyruvate lyase activity"/>
    <property type="evidence" value="ECO:0007669"/>
    <property type="project" value="UniProtKB-EC"/>
</dbReference>
<dbReference type="InterPro" id="IPR019996">
    <property type="entry name" value="Salicylate_synthase"/>
</dbReference>
<reference evidence="6 7" key="1">
    <citation type="journal article" date="2018" name="Sci. Rep.">
        <title>Rhizobium tumorigenes sp. nov., a novel plant tumorigenic bacterium isolated from cane gall tumors on thornless blackberry.</title>
        <authorList>
            <person name="Kuzmanovi N."/>
            <person name="Smalla K."/>
            <person name="Gronow S."/>
            <person name="PuBawska J."/>
        </authorList>
    </citation>
    <scope>NUCLEOTIDE SEQUENCE [LARGE SCALE GENOMIC DNA]</scope>
    <source>
        <strain evidence="6 7">1078</strain>
    </source>
</reference>
<keyword evidence="4 6" id="KW-0456">Lyase</keyword>
<dbReference type="InterPro" id="IPR019999">
    <property type="entry name" value="Anth_synth_I-like"/>
</dbReference>
<dbReference type="RefSeq" id="WP_206423200.1">
    <property type="nucleotide sequence ID" value="NZ_CP117256.1"/>
</dbReference>
<dbReference type="EC" id="4.2.99.21" evidence="6"/>
<organism evidence="6 7">
    <name type="scientific">Rhizobium tumorigenes</name>
    <dbReference type="NCBI Taxonomy" id="2041385"/>
    <lineage>
        <taxon>Bacteria</taxon>
        <taxon>Pseudomonadati</taxon>
        <taxon>Pseudomonadota</taxon>
        <taxon>Alphaproteobacteria</taxon>
        <taxon>Hyphomicrobiales</taxon>
        <taxon>Rhizobiaceae</taxon>
        <taxon>Rhizobium/Agrobacterium group</taxon>
        <taxon>Rhizobium</taxon>
    </lineage>
</organism>
<keyword evidence="3" id="KW-0460">Magnesium</keyword>
<evidence type="ECO:0000256" key="4">
    <source>
        <dbReference type="ARBA" id="ARBA00023239"/>
    </source>
</evidence>
<dbReference type="GO" id="GO:0000162">
    <property type="term" value="P:L-tryptophan biosynthetic process"/>
    <property type="evidence" value="ECO:0007669"/>
    <property type="project" value="TreeGrafter"/>
</dbReference>
<dbReference type="GO" id="GO:0008909">
    <property type="term" value="F:isochorismate synthase activity"/>
    <property type="evidence" value="ECO:0007669"/>
    <property type="project" value="InterPro"/>
</dbReference>
<dbReference type="AlphaFoldDB" id="A0AAF1K7G0"/>
<dbReference type="NCBIfam" id="TIGR03494">
    <property type="entry name" value="salicyl_syn"/>
    <property type="match status" value="1"/>
</dbReference>
<evidence type="ECO:0000256" key="3">
    <source>
        <dbReference type="ARBA" id="ARBA00022842"/>
    </source>
</evidence>
<dbReference type="PANTHER" id="PTHR11236:SF48">
    <property type="entry name" value="ISOCHORISMATE SYNTHASE MENF"/>
    <property type="match status" value="1"/>
</dbReference>
<dbReference type="EMBL" id="CP117256">
    <property type="protein sequence ID" value="WFR97522.1"/>
    <property type="molecule type" value="Genomic_DNA"/>
</dbReference>
<name>A0AAF1K7G0_9HYPH</name>
<geneLocation type="plasmid" evidence="6 7">
    <name>pRt1078</name>
</geneLocation>
<dbReference type="Gene3D" id="3.60.120.10">
    <property type="entry name" value="Anthranilate synthase"/>
    <property type="match status" value="1"/>
</dbReference>
<feature type="domain" description="Chorismate-utilising enzyme C-terminal" evidence="5">
    <location>
        <begin position="201"/>
        <end position="453"/>
    </location>
</feature>
<dbReference type="InterPro" id="IPR005801">
    <property type="entry name" value="ADC_synthase"/>
</dbReference>
<dbReference type="PANTHER" id="PTHR11236">
    <property type="entry name" value="AMINOBENZOATE/ANTHRANILATE SYNTHASE"/>
    <property type="match status" value="1"/>
</dbReference>
<reference evidence="7" key="2">
    <citation type="journal article" date="2023" name="MicrobiologyOpen">
        <title>Genomics of the tumorigenes clade of the family Rhizobiaceae and description of Rhizobium rhododendri sp. nov.</title>
        <authorList>
            <person name="Kuzmanovic N."/>
            <person name="diCenzo G.C."/>
            <person name="Bunk B."/>
            <person name="Sproeer C."/>
            <person name="Fruehling A."/>
            <person name="Neumann-Schaal M."/>
            <person name="Overmann J."/>
            <person name="Smalla K."/>
        </authorList>
    </citation>
    <scope>NUCLEOTIDE SEQUENCE [LARGE SCALE GENOMIC DNA]</scope>
    <source>
        <strain evidence="7">1078</strain>
        <plasmid evidence="7">pRt1078</plasmid>
    </source>
</reference>
<protein>
    <submittedName>
        <fullName evidence="6">Salicylate synthase</fullName>
        <ecNumber evidence="6">4.2.99.21</ecNumber>
    </submittedName>
</protein>
<dbReference type="Proteomes" id="UP000249499">
    <property type="component" value="Plasmid pRt1078"/>
</dbReference>
<evidence type="ECO:0000313" key="6">
    <source>
        <dbReference type="EMBL" id="WFR97522.1"/>
    </source>
</evidence>
<keyword evidence="6" id="KW-0614">Plasmid</keyword>
<dbReference type="KEGG" id="rtu:PR017_20100"/>
<dbReference type="InterPro" id="IPR015890">
    <property type="entry name" value="Chorismate_C"/>
</dbReference>
<dbReference type="GO" id="GO:0046872">
    <property type="term" value="F:metal ion binding"/>
    <property type="evidence" value="ECO:0007669"/>
    <property type="project" value="UniProtKB-KW"/>
</dbReference>
<evidence type="ECO:0000256" key="1">
    <source>
        <dbReference type="ARBA" id="ARBA00001946"/>
    </source>
</evidence>
<keyword evidence="2" id="KW-0479">Metal-binding</keyword>
<evidence type="ECO:0000313" key="7">
    <source>
        <dbReference type="Proteomes" id="UP000249499"/>
    </source>
</evidence>
<evidence type="ECO:0000259" key="5">
    <source>
        <dbReference type="Pfam" id="PF00425"/>
    </source>
</evidence>